<dbReference type="PANTHER" id="PTHR46796">
    <property type="entry name" value="HTH-TYPE TRANSCRIPTIONAL ACTIVATOR RHAS-RELATED"/>
    <property type="match status" value="1"/>
</dbReference>
<sequence length="351" mass="39177">MPAPGTGDAARDVMKIDPPTLLFKTDTRDSSLKNALAFWEQSAGSLYDFKLTDSSSFYTRHLTFRLGDLLLTHCESVAQTLSRSSYRIAADGYEHFEVQFFLGGRWRRQDGRAEAGAGPGDLVIHDTAQAHAGSASDFSNITLFVPRLMLARLLNHPDEQNMRVLAASQPMVVLLRKHIDNIFHTLPLLDESQAAALVQPTIELVAATLNGVPREDSERGVAHAQREEIRRHIDAMLPNAELSPARIAATFNISVRKLTYLFSPDGGVASYILKRRLEMARKVLRNPAHSSRSVADIGLEHGFLYAHNFTRAFQRVYGITPREIRALAQKNALAGQSESQTWFYHASRWGR</sequence>
<evidence type="ECO:0000259" key="4">
    <source>
        <dbReference type="PROSITE" id="PS01124"/>
    </source>
</evidence>
<keyword evidence="2" id="KW-0238">DNA-binding</keyword>
<dbReference type="SUPFAM" id="SSF46689">
    <property type="entry name" value="Homeodomain-like"/>
    <property type="match status" value="1"/>
</dbReference>
<dbReference type="GO" id="GO:0043565">
    <property type="term" value="F:sequence-specific DNA binding"/>
    <property type="evidence" value="ECO:0007669"/>
    <property type="project" value="InterPro"/>
</dbReference>
<dbReference type="InterPro" id="IPR018062">
    <property type="entry name" value="HTH_AraC-typ_CS"/>
</dbReference>
<dbReference type="PROSITE" id="PS00041">
    <property type="entry name" value="HTH_ARAC_FAMILY_1"/>
    <property type="match status" value="1"/>
</dbReference>
<evidence type="ECO:0000256" key="2">
    <source>
        <dbReference type="ARBA" id="ARBA00023125"/>
    </source>
</evidence>
<geneLocation type="plasmid" evidence="6">
    <name>patcfbp7129a</name>
</geneLocation>
<dbReference type="InterPro" id="IPR009057">
    <property type="entry name" value="Homeodomain-like_sf"/>
</dbReference>
<evidence type="ECO:0000256" key="1">
    <source>
        <dbReference type="ARBA" id="ARBA00023015"/>
    </source>
</evidence>
<keyword evidence="1" id="KW-0805">Transcription regulation</keyword>
<accession>A0A4D7YS40</accession>
<dbReference type="InterPro" id="IPR035418">
    <property type="entry name" value="AraC-bd_2"/>
</dbReference>
<reference evidence="5 6" key="1">
    <citation type="submission" date="2019-04" db="EMBL/GenBank/DDBJ databases">
        <title>Complete genome sequence of Agrobacterium tumefaciens CFBP7129.</title>
        <authorList>
            <person name="Haryono M."/>
            <person name="Lin Y.-C."/>
            <person name="Lai E.-M."/>
            <person name="Kuo C.-H."/>
        </authorList>
    </citation>
    <scope>NUCLEOTIDE SEQUENCE [LARGE SCALE GENOMIC DNA]</scope>
    <source>
        <strain evidence="5 6">CFBP7129</strain>
        <plasmid evidence="6">patcfbp7129a</plasmid>
    </source>
</reference>
<dbReference type="InterPro" id="IPR050204">
    <property type="entry name" value="AraC_XylS_family_regulators"/>
</dbReference>
<protein>
    <submittedName>
        <fullName evidence="5">Helix-turn-helix domain-containing protein</fullName>
    </submittedName>
</protein>
<name>A0A4D7YS40_AGRTU</name>
<dbReference type="Pfam" id="PF14525">
    <property type="entry name" value="AraC_binding_2"/>
    <property type="match status" value="1"/>
</dbReference>
<evidence type="ECO:0000313" key="6">
    <source>
        <dbReference type="Proteomes" id="UP000298649"/>
    </source>
</evidence>
<keyword evidence="3" id="KW-0804">Transcription</keyword>
<organism evidence="5 6">
    <name type="scientific">Agrobacterium tumefaciens</name>
    <dbReference type="NCBI Taxonomy" id="358"/>
    <lineage>
        <taxon>Bacteria</taxon>
        <taxon>Pseudomonadati</taxon>
        <taxon>Pseudomonadota</taxon>
        <taxon>Alphaproteobacteria</taxon>
        <taxon>Hyphomicrobiales</taxon>
        <taxon>Rhizobiaceae</taxon>
        <taxon>Rhizobium/Agrobacterium group</taxon>
        <taxon>Agrobacterium</taxon>
        <taxon>Agrobacterium tumefaciens complex</taxon>
    </lineage>
</organism>
<evidence type="ECO:0000313" key="5">
    <source>
        <dbReference type="EMBL" id="QCL97848.1"/>
    </source>
</evidence>
<dbReference type="EMBL" id="CP039924">
    <property type="protein sequence ID" value="QCL97848.1"/>
    <property type="molecule type" value="Genomic_DNA"/>
</dbReference>
<dbReference type="GO" id="GO:0003700">
    <property type="term" value="F:DNA-binding transcription factor activity"/>
    <property type="evidence" value="ECO:0007669"/>
    <property type="project" value="InterPro"/>
</dbReference>
<evidence type="ECO:0000256" key="3">
    <source>
        <dbReference type="ARBA" id="ARBA00023163"/>
    </source>
</evidence>
<dbReference type="Gene3D" id="1.10.10.60">
    <property type="entry name" value="Homeodomain-like"/>
    <property type="match status" value="1"/>
</dbReference>
<dbReference type="Pfam" id="PF12833">
    <property type="entry name" value="HTH_18"/>
    <property type="match status" value="1"/>
</dbReference>
<gene>
    <name evidence="5" type="ORF">CFBP7129_27055</name>
</gene>
<feature type="domain" description="HTH araC/xylS-type" evidence="4">
    <location>
        <begin position="227"/>
        <end position="327"/>
    </location>
</feature>
<proteinExistence type="predicted"/>
<dbReference type="InterPro" id="IPR018060">
    <property type="entry name" value="HTH_AraC"/>
</dbReference>
<dbReference type="Proteomes" id="UP000298649">
    <property type="component" value="Plasmid pAtCFBP7129a"/>
</dbReference>
<dbReference type="PROSITE" id="PS01124">
    <property type="entry name" value="HTH_ARAC_FAMILY_2"/>
    <property type="match status" value="1"/>
</dbReference>
<dbReference type="PANTHER" id="PTHR46796:SF6">
    <property type="entry name" value="ARAC SUBFAMILY"/>
    <property type="match status" value="1"/>
</dbReference>
<dbReference type="AlphaFoldDB" id="A0A4D7YS40"/>
<keyword evidence="5" id="KW-0614">Plasmid</keyword>
<dbReference type="SMART" id="SM00342">
    <property type="entry name" value="HTH_ARAC"/>
    <property type="match status" value="1"/>
</dbReference>